<keyword evidence="1" id="KW-0812">Transmembrane</keyword>
<evidence type="ECO:0000313" key="3">
    <source>
        <dbReference type="Proteomes" id="UP000275846"/>
    </source>
</evidence>
<evidence type="ECO:0000256" key="1">
    <source>
        <dbReference type="SAM" id="Phobius"/>
    </source>
</evidence>
<dbReference type="EMBL" id="UYSU01034684">
    <property type="protein sequence ID" value="VDL94877.1"/>
    <property type="molecule type" value="Genomic_DNA"/>
</dbReference>
<dbReference type="AlphaFoldDB" id="A0A3P7E4C0"/>
<keyword evidence="3" id="KW-1185">Reference proteome</keyword>
<accession>A0A3P7E4C0</accession>
<feature type="transmembrane region" description="Helical" evidence="1">
    <location>
        <begin position="6"/>
        <end position="22"/>
    </location>
</feature>
<evidence type="ECO:0000313" key="2">
    <source>
        <dbReference type="EMBL" id="VDL94877.1"/>
    </source>
</evidence>
<proteinExistence type="predicted"/>
<feature type="transmembrane region" description="Helical" evidence="1">
    <location>
        <begin position="29"/>
        <end position="48"/>
    </location>
</feature>
<organism evidence="2 3">
    <name type="scientific">Schistocephalus solidus</name>
    <name type="common">Tapeworm</name>
    <dbReference type="NCBI Taxonomy" id="70667"/>
    <lineage>
        <taxon>Eukaryota</taxon>
        <taxon>Metazoa</taxon>
        <taxon>Spiralia</taxon>
        <taxon>Lophotrochozoa</taxon>
        <taxon>Platyhelminthes</taxon>
        <taxon>Cestoda</taxon>
        <taxon>Eucestoda</taxon>
        <taxon>Diphyllobothriidea</taxon>
        <taxon>Diphyllobothriidae</taxon>
        <taxon>Schistocephalus</taxon>
    </lineage>
</organism>
<evidence type="ECO:0008006" key="4">
    <source>
        <dbReference type="Google" id="ProtNLM"/>
    </source>
</evidence>
<dbReference type="OrthoDB" id="410267at2759"/>
<feature type="transmembrane region" description="Helical" evidence="1">
    <location>
        <begin position="60"/>
        <end position="84"/>
    </location>
</feature>
<sequence>MRSIEVYIILSVIFLDVIPITLKTSTYKLPLCWMLLEWAHFMATFPFISKASFMNVLYPIWVFVLFFTMAENFVLMPVACTNCFGSKNMAKIYGFLYLATVSVIYF</sequence>
<name>A0A3P7E4C0_SCHSO</name>
<dbReference type="Proteomes" id="UP000275846">
    <property type="component" value="Unassembled WGS sequence"/>
</dbReference>
<reference evidence="2 3" key="1">
    <citation type="submission" date="2018-11" db="EMBL/GenBank/DDBJ databases">
        <authorList>
            <consortium name="Pathogen Informatics"/>
        </authorList>
    </citation>
    <scope>NUCLEOTIDE SEQUENCE [LARGE SCALE GENOMIC DNA]</scope>
    <source>
        <strain evidence="2 3">NST_G2</strain>
    </source>
</reference>
<gene>
    <name evidence="2" type="ORF">SSLN_LOCUS8492</name>
</gene>
<protein>
    <recommendedName>
        <fullName evidence="4">Transmembrane protein 97</fullName>
    </recommendedName>
</protein>
<keyword evidence="1" id="KW-0472">Membrane</keyword>
<keyword evidence="1" id="KW-1133">Transmembrane helix</keyword>